<dbReference type="Proteomes" id="UP000664534">
    <property type="component" value="Unassembled WGS sequence"/>
</dbReference>
<dbReference type="InterPro" id="IPR044930">
    <property type="entry name" value="Homing_endonuclease_His-Me"/>
</dbReference>
<dbReference type="Gene3D" id="3.90.75.10">
    <property type="entry name" value="Homing Intron 3 (I-ppo) Encoded Endonuclease, Chain A"/>
    <property type="match status" value="1"/>
</dbReference>
<feature type="compositionally biased region" description="Basic and acidic residues" evidence="1">
    <location>
        <begin position="42"/>
        <end position="55"/>
    </location>
</feature>
<sequence length="276" mass="31487">MTSFSGLKADSFISNGYYNKAQPDLKHMSREPSVDCSSDEGSDSRTRKITREPNTRPMTVEERKYFFIYTPTKGMKEATKKHFSRISQLVDKAGSNDDCRAHPEPPQCNGKAAGKFTSYFSWEDEYGDRQRLTVNWGIIALIVRQKLTDAQKDGFINHKWHLSHLCGNWTCCNWRHFTVESGPINVSRNGCFNSSSKCAHHPPCMKEKKRQLLVTDYIRRGISRAITSLGGILSYEAFHTLAEHDIRLVEWFWENSRRGTCASADAPNPEPTSVRV</sequence>
<accession>A0A8H3PCX9</accession>
<dbReference type="Pfam" id="PF05551">
    <property type="entry name" value="zf-His_Me_endon"/>
    <property type="match status" value="1"/>
</dbReference>
<comment type="caution">
    <text evidence="3">The sequence shown here is derived from an EMBL/GenBank/DDBJ whole genome shotgun (WGS) entry which is preliminary data.</text>
</comment>
<keyword evidence="4" id="KW-1185">Reference proteome</keyword>
<feature type="compositionally biased region" description="Basic and acidic residues" evidence="1">
    <location>
        <begin position="24"/>
        <end position="33"/>
    </location>
</feature>
<organism evidence="3 4">
    <name type="scientific">Imshaugia aleurites</name>
    <dbReference type="NCBI Taxonomy" id="172621"/>
    <lineage>
        <taxon>Eukaryota</taxon>
        <taxon>Fungi</taxon>
        <taxon>Dikarya</taxon>
        <taxon>Ascomycota</taxon>
        <taxon>Pezizomycotina</taxon>
        <taxon>Lecanoromycetes</taxon>
        <taxon>OSLEUM clade</taxon>
        <taxon>Lecanoromycetidae</taxon>
        <taxon>Lecanorales</taxon>
        <taxon>Lecanorineae</taxon>
        <taxon>Parmeliaceae</taxon>
        <taxon>Imshaugia</taxon>
    </lineage>
</organism>
<proteinExistence type="predicted"/>
<dbReference type="EMBL" id="CAJPDT010000110">
    <property type="protein sequence ID" value="CAF9938611.1"/>
    <property type="molecule type" value="Genomic_DNA"/>
</dbReference>
<dbReference type="SUPFAM" id="SSF54060">
    <property type="entry name" value="His-Me finger endonucleases"/>
    <property type="match status" value="1"/>
</dbReference>
<evidence type="ECO:0000313" key="3">
    <source>
        <dbReference type="EMBL" id="CAF9938611.1"/>
    </source>
</evidence>
<evidence type="ECO:0000259" key="2">
    <source>
        <dbReference type="Pfam" id="PF05551"/>
    </source>
</evidence>
<feature type="domain" description="Zinc-binding loop region of homing endonuclease" evidence="2">
    <location>
        <begin position="159"/>
        <end position="206"/>
    </location>
</feature>
<dbReference type="OrthoDB" id="5386048at2759"/>
<reference evidence="3" key="1">
    <citation type="submission" date="2021-03" db="EMBL/GenBank/DDBJ databases">
        <authorList>
            <person name="Tagirdzhanova G."/>
        </authorList>
    </citation>
    <scope>NUCLEOTIDE SEQUENCE</scope>
</reference>
<feature type="region of interest" description="Disordered" evidence="1">
    <location>
        <begin position="24"/>
        <end position="55"/>
    </location>
</feature>
<dbReference type="InterPro" id="IPR008704">
    <property type="entry name" value="Endonuclease_Zinc-binding_loop"/>
</dbReference>
<dbReference type="InterPro" id="IPR044925">
    <property type="entry name" value="His-Me_finger_sf"/>
</dbReference>
<dbReference type="AlphaFoldDB" id="A0A8H3PCX9"/>
<evidence type="ECO:0000256" key="1">
    <source>
        <dbReference type="SAM" id="MobiDB-lite"/>
    </source>
</evidence>
<protein>
    <recommendedName>
        <fullName evidence="2">Zinc-binding loop region of homing endonuclease domain-containing protein</fullName>
    </recommendedName>
</protein>
<evidence type="ECO:0000313" key="4">
    <source>
        <dbReference type="Proteomes" id="UP000664534"/>
    </source>
</evidence>
<dbReference type="GO" id="GO:0004519">
    <property type="term" value="F:endonuclease activity"/>
    <property type="evidence" value="ECO:0007669"/>
    <property type="project" value="InterPro"/>
</dbReference>
<gene>
    <name evidence="3" type="ORF">IMSHALPRED_001022</name>
</gene>
<name>A0A8H3PCX9_9LECA</name>